<dbReference type="AlphaFoldDB" id="A0A7J0BN14"/>
<dbReference type="RefSeq" id="WP_174406323.1">
    <property type="nucleotide sequence ID" value="NZ_BLVO01000016.1"/>
</dbReference>
<reference evidence="2 3" key="1">
    <citation type="submission" date="2020-05" db="EMBL/GenBank/DDBJ databases">
        <title>Draft genome sequence of Desulfovibrio sp. strain HN2T.</title>
        <authorList>
            <person name="Ueno A."/>
            <person name="Tamazawa S."/>
            <person name="Tamamura S."/>
            <person name="Murakami T."/>
            <person name="Kiyama T."/>
            <person name="Inomata H."/>
            <person name="Amano Y."/>
            <person name="Miyakawa K."/>
            <person name="Tamaki H."/>
            <person name="Naganuma T."/>
            <person name="Kaneko K."/>
        </authorList>
    </citation>
    <scope>NUCLEOTIDE SEQUENCE [LARGE SCALE GENOMIC DNA]</scope>
    <source>
        <strain evidence="2 3">HN2</strain>
    </source>
</reference>
<accession>A0A7J0BN14</accession>
<organism evidence="2 3">
    <name type="scientific">Desulfovibrio subterraneus</name>
    <dbReference type="NCBI Taxonomy" id="2718620"/>
    <lineage>
        <taxon>Bacteria</taxon>
        <taxon>Pseudomonadati</taxon>
        <taxon>Thermodesulfobacteriota</taxon>
        <taxon>Desulfovibrionia</taxon>
        <taxon>Desulfovibrionales</taxon>
        <taxon>Desulfovibrionaceae</taxon>
        <taxon>Desulfovibrio</taxon>
    </lineage>
</organism>
<dbReference type="Proteomes" id="UP000503840">
    <property type="component" value="Unassembled WGS sequence"/>
</dbReference>
<dbReference type="InterPro" id="IPR018530">
    <property type="entry name" value="SiaC"/>
</dbReference>
<feature type="domain" description="SiaC family regulatory phosphoprotein" evidence="1">
    <location>
        <begin position="10"/>
        <end position="128"/>
    </location>
</feature>
<gene>
    <name evidence="2" type="ORF">DSM101010T_30160</name>
</gene>
<protein>
    <recommendedName>
        <fullName evidence="1">SiaC family regulatory phosphoprotein domain-containing protein</fullName>
    </recommendedName>
</protein>
<evidence type="ECO:0000259" key="1">
    <source>
        <dbReference type="Pfam" id="PF09345"/>
    </source>
</evidence>
<evidence type="ECO:0000313" key="3">
    <source>
        <dbReference type="Proteomes" id="UP000503840"/>
    </source>
</evidence>
<name>A0A7J0BN14_9BACT</name>
<sequence>MSSLRHFIVEPTKSSPAIDFNPETHSMSLRGESYPENCARFYEPVFDWLRDYLAASQSEPMVLDMEIIYFNSSSSKAFMDLFDLLDGAAQAGKPVSVRWRYHEENETALECGEEFQEDVQHMAFELVPVAA</sequence>
<evidence type="ECO:0000313" key="2">
    <source>
        <dbReference type="EMBL" id="GFM34651.1"/>
    </source>
</evidence>
<dbReference type="EMBL" id="BLVO01000016">
    <property type="protein sequence ID" value="GFM34651.1"/>
    <property type="molecule type" value="Genomic_DNA"/>
</dbReference>
<dbReference type="Pfam" id="PF09345">
    <property type="entry name" value="SiaC"/>
    <property type="match status" value="1"/>
</dbReference>
<proteinExistence type="predicted"/>
<keyword evidence="3" id="KW-1185">Reference proteome</keyword>
<comment type="caution">
    <text evidence="2">The sequence shown here is derived from an EMBL/GenBank/DDBJ whole genome shotgun (WGS) entry which is preliminary data.</text>
</comment>